<keyword evidence="1" id="KW-0472">Membrane</keyword>
<dbReference type="GeneID" id="63763747"/>
<sequence>MVRLIAAVPGYVLRTVYCGLLVRYQRYKGHLPSSIEPILYHSKPKLQESSSITSYLFLFIAMKYLYIFAAFAALASASVTPRAEECETVSPGESCPSDKPYGCNLQGFHYCCTSKC</sequence>
<dbReference type="Proteomes" id="UP000184356">
    <property type="component" value="Unassembled WGS sequence"/>
</dbReference>
<reference evidence="3" key="1">
    <citation type="journal article" date="2017" name="Genome Biol.">
        <title>Comparative genomics reveals high biological diversity and specific adaptations in the industrially and medically important fungal genus Aspergillus.</title>
        <authorList>
            <person name="de Vries R.P."/>
            <person name="Riley R."/>
            <person name="Wiebenga A."/>
            <person name="Aguilar-Osorio G."/>
            <person name="Amillis S."/>
            <person name="Uchima C.A."/>
            <person name="Anderluh G."/>
            <person name="Asadollahi M."/>
            <person name="Askin M."/>
            <person name="Barry K."/>
            <person name="Battaglia E."/>
            <person name="Bayram O."/>
            <person name="Benocci T."/>
            <person name="Braus-Stromeyer S.A."/>
            <person name="Caldana C."/>
            <person name="Canovas D."/>
            <person name="Cerqueira G.C."/>
            <person name="Chen F."/>
            <person name="Chen W."/>
            <person name="Choi C."/>
            <person name="Clum A."/>
            <person name="Dos Santos R.A."/>
            <person name="Damasio A.R."/>
            <person name="Diallinas G."/>
            <person name="Emri T."/>
            <person name="Fekete E."/>
            <person name="Flipphi M."/>
            <person name="Freyberg S."/>
            <person name="Gallo A."/>
            <person name="Gournas C."/>
            <person name="Habgood R."/>
            <person name="Hainaut M."/>
            <person name="Harispe M.L."/>
            <person name="Henrissat B."/>
            <person name="Hilden K.S."/>
            <person name="Hope R."/>
            <person name="Hossain A."/>
            <person name="Karabika E."/>
            <person name="Karaffa L."/>
            <person name="Karanyi Z."/>
            <person name="Krasevec N."/>
            <person name="Kuo A."/>
            <person name="Kusch H."/>
            <person name="LaButti K."/>
            <person name="Lagendijk E.L."/>
            <person name="Lapidus A."/>
            <person name="Levasseur A."/>
            <person name="Lindquist E."/>
            <person name="Lipzen A."/>
            <person name="Logrieco A.F."/>
            <person name="MacCabe A."/>
            <person name="Maekelae M.R."/>
            <person name="Malavazi I."/>
            <person name="Melin P."/>
            <person name="Meyer V."/>
            <person name="Mielnichuk N."/>
            <person name="Miskei M."/>
            <person name="Molnar A.P."/>
            <person name="Mule G."/>
            <person name="Ngan C.Y."/>
            <person name="Orejas M."/>
            <person name="Orosz E."/>
            <person name="Ouedraogo J.P."/>
            <person name="Overkamp K.M."/>
            <person name="Park H.-S."/>
            <person name="Perrone G."/>
            <person name="Piumi F."/>
            <person name="Punt P.J."/>
            <person name="Ram A.F."/>
            <person name="Ramon A."/>
            <person name="Rauscher S."/>
            <person name="Record E."/>
            <person name="Riano-Pachon D.M."/>
            <person name="Robert V."/>
            <person name="Roehrig J."/>
            <person name="Ruller R."/>
            <person name="Salamov A."/>
            <person name="Salih N.S."/>
            <person name="Samson R.A."/>
            <person name="Sandor E."/>
            <person name="Sanguinetti M."/>
            <person name="Schuetze T."/>
            <person name="Sepcic K."/>
            <person name="Shelest E."/>
            <person name="Sherlock G."/>
            <person name="Sophianopoulou V."/>
            <person name="Squina F.M."/>
            <person name="Sun H."/>
            <person name="Susca A."/>
            <person name="Todd R.B."/>
            <person name="Tsang A."/>
            <person name="Unkles S.E."/>
            <person name="van de Wiele N."/>
            <person name="van Rossen-Uffink D."/>
            <person name="Oliveira J.V."/>
            <person name="Vesth T.C."/>
            <person name="Visser J."/>
            <person name="Yu J.-H."/>
            <person name="Zhou M."/>
            <person name="Andersen M.R."/>
            <person name="Archer D.B."/>
            <person name="Baker S.E."/>
            <person name="Benoit I."/>
            <person name="Brakhage A.A."/>
            <person name="Braus G.H."/>
            <person name="Fischer R."/>
            <person name="Frisvad J.C."/>
            <person name="Goldman G.H."/>
            <person name="Houbraken J."/>
            <person name="Oakley B."/>
            <person name="Pocsi I."/>
            <person name="Scazzocchio C."/>
            <person name="Seiboth B."/>
            <person name="vanKuyk P.A."/>
            <person name="Wortman J."/>
            <person name="Dyer P.S."/>
            <person name="Grigoriev I.V."/>
        </authorList>
    </citation>
    <scope>NUCLEOTIDE SEQUENCE [LARGE SCALE GENOMIC DNA]</scope>
    <source>
        <strain evidence="3">CBS 593.65</strain>
    </source>
</reference>
<dbReference type="VEuPathDB" id="FungiDB:ASPSYDRAFT_48687"/>
<evidence type="ECO:0000256" key="1">
    <source>
        <dbReference type="SAM" id="Phobius"/>
    </source>
</evidence>
<evidence type="ECO:0000313" key="2">
    <source>
        <dbReference type="EMBL" id="OJJ55477.1"/>
    </source>
</evidence>
<organism evidence="2 3">
    <name type="scientific">Aspergillus sydowii CBS 593.65</name>
    <dbReference type="NCBI Taxonomy" id="1036612"/>
    <lineage>
        <taxon>Eukaryota</taxon>
        <taxon>Fungi</taxon>
        <taxon>Dikarya</taxon>
        <taxon>Ascomycota</taxon>
        <taxon>Pezizomycotina</taxon>
        <taxon>Eurotiomycetes</taxon>
        <taxon>Eurotiomycetidae</taxon>
        <taxon>Eurotiales</taxon>
        <taxon>Aspergillaceae</taxon>
        <taxon>Aspergillus</taxon>
        <taxon>Aspergillus subgen. Nidulantes</taxon>
    </lineage>
</organism>
<accession>A0A1L9T7U3</accession>
<keyword evidence="1" id="KW-1133">Transmembrane helix</keyword>
<protein>
    <submittedName>
        <fullName evidence="2">Uncharacterized protein</fullName>
    </submittedName>
</protein>
<keyword evidence="3" id="KW-1185">Reference proteome</keyword>
<dbReference type="RefSeq" id="XP_040699283.1">
    <property type="nucleotide sequence ID" value="XM_040847674.1"/>
</dbReference>
<gene>
    <name evidence="2" type="ORF">ASPSYDRAFT_48687</name>
</gene>
<feature type="transmembrane region" description="Helical" evidence="1">
    <location>
        <begin position="52"/>
        <end position="74"/>
    </location>
</feature>
<evidence type="ECO:0000313" key="3">
    <source>
        <dbReference type="Proteomes" id="UP000184356"/>
    </source>
</evidence>
<keyword evidence="1" id="KW-0812">Transmembrane</keyword>
<proteinExistence type="predicted"/>
<dbReference type="AlphaFoldDB" id="A0A1L9T7U3"/>
<name>A0A1L9T7U3_9EURO</name>
<dbReference type="EMBL" id="KV878592">
    <property type="protein sequence ID" value="OJJ55477.1"/>
    <property type="molecule type" value="Genomic_DNA"/>
</dbReference>